<organism evidence="1 2">
    <name type="scientific">Trichomonas vaginalis (strain ATCC PRA-98 / G3)</name>
    <dbReference type="NCBI Taxonomy" id="412133"/>
    <lineage>
        <taxon>Eukaryota</taxon>
        <taxon>Metamonada</taxon>
        <taxon>Parabasalia</taxon>
        <taxon>Trichomonadida</taxon>
        <taxon>Trichomonadidae</taxon>
        <taxon>Trichomonas</taxon>
    </lineage>
</organism>
<dbReference type="VEuPathDB" id="TrichDB:TVAGG3_0677150"/>
<dbReference type="SMR" id="A2DH78"/>
<dbReference type="RefSeq" id="XP_001581137.1">
    <property type="nucleotide sequence ID" value="XM_001581087.1"/>
</dbReference>
<protein>
    <submittedName>
        <fullName evidence="1">Uncharacterized protein</fullName>
    </submittedName>
</protein>
<accession>A2DH78</accession>
<evidence type="ECO:0000313" key="2">
    <source>
        <dbReference type="Proteomes" id="UP000001542"/>
    </source>
</evidence>
<dbReference type="KEGG" id="tva:5465693"/>
<reference evidence="1" key="2">
    <citation type="journal article" date="2007" name="Science">
        <title>Draft genome sequence of the sexually transmitted pathogen Trichomonas vaginalis.</title>
        <authorList>
            <person name="Carlton J.M."/>
            <person name="Hirt R.P."/>
            <person name="Silva J.C."/>
            <person name="Delcher A.L."/>
            <person name="Schatz M."/>
            <person name="Zhao Q."/>
            <person name="Wortman J.R."/>
            <person name="Bidwell S.L."/>
            <person name="Alsmark U.C.M."/>
            <person name="Besteiro S."/>
            <person name="Sicheritz-Ponten T."/>
            <person name="Noel C.J."/>
            <person name="Dacks J.B."/>
            <person name="Foster P.G."/>
            <person name="Simillion C."/>
            <person name="Van de Peer Y."/>
            <person name="Miranda-Saavedra D."/>
            <person name="Barton G.J."/>
            <person name="Westrop G.D."/>
            <person name="Mueller S."/>
            <person name="Dessi D."/>
            <person name="Fiori P.L."/>
            <person name="Ren Q."/>
            <person name="Paulsen I."/>
            <person name="Zhang H."/>
            <person name="Bastida-Corcuera F.D."/>
            <person name="Simoes-Barbosa A."/>
            <person name="Brown M.T."/>
            <person name="Hayes R.D."/>
            <person name="Mukherjee M."/>
            <person name="Okumura C.Y."/>
            <person name="Schneider R."/>
            <person name="Smith A.J."/>
            <person name="Vanacova S."/>
            <person name="Villalvazo M."/>
            <person name="Haas B.J."/>
            <person name="Pertea M."/>
            <person name="Feldblyum T.V."/>
            <person name="Utterback T.R."/>
            <person name="Shu C.L."/>
            <person name="Osoegawa K."/>
            <person name="de Jong P.J."/>
            <person name="Hrdy I."/>
            <person name="Horvathova L."/>
            <person name="Zubacova Z."/>
            <person name="Dolezal P."/>
            <person name="Malik S.B."/>
            <person name="Logsdon J.M. Jr."/>
            <person name="Henze K."/>
            <person name="Gupta A."/>
            <person name="Wang C.C."/>
            <person name="Dunne R.L."/>
            <person name="Upcroft J.A."/>
            <person name="Upcroft P."/>
            <person name="White O."/>
            <person name="Salzberg S.L."/>
            <person name="Tang P."/>
            <person name="Chiu C.-H."/>
            <person name="Lee Y.-S."/>
            <person name="Embley T.M."/>
            <person name="Coombs G.H."/>
            <person name="Mottram J.C."/>
            <person name="Tachezy J."/>
            <person name="Fraser-Liggett C.M."/>
            <person name="Johnson P.J."/>
        </authorList>
    </citation>
    <scope>NUCLEOTIDE SEQUENCE [LARGE SCALE GENOMIC DNA]</scope>
    <source>
        <strain evidence="1">G3</strain>
    </source>
</reference>
<keyword evidence="2" id="KW-1185">Reference proteome</keyword>
<name>A2DH78_TRIV3</name>
<sequence>MDRVSLSPRSYNRNDTLIRQIDTDFDFEPKSARLQDTPYLQPVFPPKNPVNAVSNPRSRSMKKDPNINTKIQNYESRRSYRFANERARDIPYVPPEYSGTYVETTRELTKKEKEFNRKLIQKYTRKSKLPPYHTSMIGAYKKVVLGRKSERVLQETNDYQTTEIYKRRRCNKLYEENMRFHSDQMQRTGVKEPKYNF</sequence>
<proteinExistence type="predicted"/>
<dbReference type="VEuPathDB" id="TrichDB:TVAG_020960"/>
<dbReference type="AlphaFoldDB" id="A2DH78"/>
<dbReference type="Proteomes" id="UP000001542">
    <property type="component" value="Unassembled WGS sequence"/>
</dbReference>
<dbReference type="InParanoid" id="A2DH78"/>
<dbReference type="EMBL" id="DS113200">
    <property type="protein sequence ID" value="EAY20151.1"/>
    <property type="molecule type" value="Genomic_DNA"/>
</dbReference>
<gene>
    <name evidence="1" type="ORF">TVAG_020960</name>
</gene>
<evidence type="ECO:0000313" key="1">
    <source>
        <dbReference type="EMBL" id="EAY20151.1"/>
    </source>
</evidence>
<reference evidence="1" key="1">
    <citation type="submission" date="2006-10" db="EMBL/GenBank/DDBJ databases">
        <authorList>
            <person name="Amadeo P."/>
            <person name="Zhao Q."/>
            <person name="Wortman J."/>
            <person name="Fraser-Liggett C."/>
            <person name="Carlton J."/>
        </authorList>
    </citation>
    <scope>NUCLEOTIDE SEQUENCE</scope>
    <source>
        <strain evidence="1">G3</strain>
    </source>
</reference>